<dbReference type="Proteomes" id="UP000289738">
    <property type="component" value="Chromosome A06"/>
</dbReference>
<sequence length="81" mass="9223">MAHRSECGFRSKSAYDLMIRHQILREGYSHPSIEGIIMFVSLAIAGFKDMALMLMRIFIILQLMTLWTSSSISGKLSLRKS</sequence>
<keyword evidence="1" id="KW-1133">Transmembrane helix</keyword>
<dbReference type="AlphaFoldDB" id="A0A445CRV9"/>
<dbReference type="EMBL" id="SDMP01000006">
    <property type="protein sequence ID" value="RYR53648.1"/>
    <property type="molecule type" value="Genomic_DNA"/>
</dbReference>
<reference evidence="2 3" key="1">
    <citation type="submission" date="2019-01" db="EMBL/GenBank/DDBJ databases">
        <title>Sequencing of cultivated peanut Arachis hypogaea provides insights into genome evolution and oil improvement.</title>
        <authorList>
            <person name="Chen X."/>
        </authorList>
    </citation>
    <scope>NUCLEOTIDE SEQUENCE [LARGE SCALE GENOMIC DNA]</scope>
    <source>
        <strain evidence="3">cv. Fuhuasheng</strain>
        <tissue evidence="2">Leaves</tissue>
    </source>
</reference>
<evidence type="ECO:0000313" key="3">
    <source>
        <dbReference type="Proteomes" id="UP000289738"/>
    </source>
</evidence>
<keyword evidence="3" id="KW-1185">Reference proteome</keyword>
<comment type="caution">
    <text evidence="2">The sequence shown here is derived from an EMBL/GenBank/DDBJ whole genome shotgun (WGS) entry which is preliminary data.</text>
</comment>
<keyword evidence="1" id="KW-0472">Membrane</keyword>
<gene>
    <name evidence="2" type="ORF">Ahy_A06g028854</name>
</gene>
<proteinExistence type="predicted"/>
<accession>A0A445CRV9</accession>
<keyword evidence="1" id="KW-0812">Transmembrane</keyword>
<protein>
    <submittedName>
        <fullName evidence="2">Uncharacterized protein</fullName>
    </submittedName>
</protein>
<name>A0A445CRV9_ARAHY</name>
<evidence type="ECO:0000256" key="1">
    <source>
        <dbReference type="SAM" id="Phobius"/>
    </source>
</evidence>
<organism evidence="2 3">
    <name type="scientific">Arachis hypogaea</name>
    <name type="common">Peanut</name>
    <dbReference type="NCBI Taxonomy" id="3818"/>
    <lineage>
        <taxon>Eukaryota</taxon>
        <taxon>Viridiplantae</taxon>
        <taxon>Streptophyta</taxon>
        <taxon>Embryophyta</taxon>
        <taxon>Tracheophyta</taxon>
        <taxon>Spermatophyta</taxon>
        <taxon>Magnoliopsida</taxon>
        <taxon>eudicotyledons</taxon>
        <taxon>Gunneridae</taxon>
        <taxon>Pentapetalae</taxon>
        <taxon>rosids</taxon>
        <taxon>fabids</taxon>
        <taxon>Fabales</taxon>
        <taxon>Fabaceae</taxon>
        <taxon>Papilionoideae</taxon>
        <taxon>50 kb inversion clade</taxon>
        <taxon>dalbergioids sensu lato</taxon>
        <taxon>Dalbergieae</taxon>
        <taxon>Pterocarpus clade</taxon>
        <taxon>Arachis</taxon>
    </lineage>
</organism>
<feature type="transmembrane region" description="Helical" evidence="1">
    <location>
        <begin position="53"/>
        <end position="72"/>
    </location>
</feature>
<feature type="transmembrane region" description="Helical" evidence="1">
    <location>
        <begin position="28"/>
        <end position="47"/>
    </location>
</feature>
<evidence type="ECO:0000313" key="2">
    <source>
        <dbReference type="EMBL" id="RYR53648.1"/>
    </source>
</evidence>